<protein>
    <recommendedName>
        <fullName evidence="14">Helicase POLQ-like</fullName>
    </recommendedName>
</protein>
<evidence type="ECO:0000256" key="2">
    <source>
        <dbReference type="ARBA" id="ARBA00022741"/>
    </source>
</evidence>
<evidence type="ECO:0000259" key="10">
    <source>
        <dbReference type="PROSITE" id="PS51192"/>
    </source>
</evidence>
<feature type="domain" description="Helicase C-terminal" evidence="11">
    <location>
        <begin position="483"/>
        <end position="682"/>
    </location>
</feature>
<dbReference type="Pfam" id="PF21099">
    <property type="entry name" value="POLQ_helical"/>
    <property type="match status" value="1"/>
</dbReference>
<keyword evidence="4" id="KW-0378">Hydrolase</keyword>
<evidence type="ECO:0000256" key="4">
    <source>
        <dbReference type="ARBA" id="ARBA00022801"/>
    </source>
</evidence>
<dbReference type="InterPro" id="IPR014001">
    <property type="entry name" value="Helicase_ATP-bd"/>
</dbReference>
<dbReference type="InterPro" id="IPR027417">
    <property type="entry name" value="P-loop_NTPase"/>
</dbReference>
<dbReference type="PANTHER" id="PTHR47961:SF12">
    <property type="entry name" value="HELICASE POLQ-LIKE"/>
    <property type="match status" value="1"/>
</dbReference>
<dbReference type="SMART" id="SM00487">
    <property type="entry name" value="DEXDc"/>
    <property type="match status" value="1"/>
</dbReference>
<dbReference type="GO" id="GO:0016787">
    <property type="term" value="F:hydrolase activity"/>
    <property type="evidence" value="ECO:0007669"/>
    <property type="project" value="UniProtKB-KW"/>
</dbReference>
<evidence type="ECO:0000256" key="7">
    <source>
        <dbReference type="ARBA" id="ARBA00023204"/>
    </source>
</evidence>
<dbReference type="SUPFAM" id="SSF52540">
    <property type="entry name" value="P-loop containing nucleoside triphosphate hydrolases"/>
    <property type="match status" value="1"/>
</dbReference>
<proteinExistence type="predicted"/>
<dbReference type="FunFam" id="3.40.50.300:FF:001293">
    <property type="entry name" value="helicase POLQ-like isoform X5"/>
    <property type="match status" value="1"/>
</dbReference>
<dbReference type="PANTHER" id="PTHR47961">
    <property type="entry name" value="DNA POLYMERASE THETA, PUTATIVE (AFU_ORTHOLOGUE AFUA_1G05260)-RELATED"/>
    <property type="match status" value="1"/>
</dbReference>
<keyword evidence="5" id="KW-0347">Helicase</keyword>
<evidence type="ECO:0000256" key="3">
    <source>
        <dbReference type="ARBA" id="ARBA00022763"/>
    </source>
</evidence>
<evidence type="ECO:0000256" key="6">
    <source>
        <dbReference type="ARBA" id="ARBA00022840"/>
    </source>
</evidence>
<keyword evidence="7" id="KW-0234">DNA repair</keyword>
<dbReference type="GO" id="GO:0005634">
    <property type="term" value="C:nucleus"/>
    <property type="evidence" value="ECO:0007669"/>
    <property type="project" value="UniProtKB-SubCell"/>
</dbReference>
<evidence type="ECO:0000256" key="8">
    <source>
        <dbReference type="ARBA" id="ARBA00023242"/>
    </source>
</evidence>
<dbReference type="GO" id="GO:0003676">
    <property type="term" value="F:nucleic acid binding"/>
    <property type="evidence" value="ECO:0007669"/>
    <property type="project" value="InterPro"/>
</dbReference>
<dbReference type="SMART" id="SM00490">
    <property type="entry name" value="HELICc"/>
    <property type="match status" value="1"/>
</dbReference>
<dbReference type="InterPro" id="IPR046931">
    <property type="entry name" value="HTH_61"/>
</dbReference>
<dbReference type="InterPro" id="IPR048960">
    <property type="entry name" value="POLQ-like_helical"/>
</dbReference>
<comment type="subcellular location">
    <subcellularLocation>
        <location evidence="1">Nucleus</location>
    </subcellularLocation>
</comment>
<comment type="catalytic activity">
    <reaction evidence="9">
        <text>ATP + H2O = ADP + phosphate + H(+)</text>
        <dbReference type="Rhea" id="RHEA:13065"/>
        <dbReference type="ChEBI" id="CHEBI:15377"/>
        <dbReference type="ChEBI" id="CHEBI:15378"/>
        <dbReference type="ChEBI" id="CHEBI:30616"/>
        <dbReference type="ChEBI" id="CHEBI:43474"/>
        <dbReference type="ChEBI" id="CHEBI:456216"/>
        <dbReference type="EC" id="5.6.2.4"/>
    </reaction>
</comment>
<gene>
    <name evidence="12" type="ORF">RRG08_006796</name>
</gene>
<dbReference type="FunFam" id="3.40.50.300:FF:000813">
    <property type="entry name" value="helicase POLQ-like isoform X1"/>
    <property type="match status" value="1"/>
</dbReference>
<keyword evidence="6" id="KW-0067">ATP-binding</keyword>
<organism evidence="12 13">
    <name type="scientific">Elysia crispata</name>
    <name type="common">lettuce slug</name>
    <dbReference type="NCBI Taxonomy" id="231223"/>
    <lineage>
        <taxon>Eukaryota</taxon>
        <taxon>Metazoa</taxon>
        <taxon>Spiralia</taxon>
        <taxon>Lophotrochozoa</taxon>
        <taxon>Mollusca</taxon>
        <taxon>Gastropoda</taxon>
        <taxon>Heterobranchia</taxon>
        <taxon>Euthyneura</taxon>
        <taxon>Panpulmonata</taxon>
        <taxon>Sacoglossa</taxon>
        <taxon>Placobranchoidea</taxon>
        <taxon>Plakobranchidae</taxon>
        <taxon>Elysia</taxon>
    </lineage>
</organism>
<dbReference type="PROSITE" id="PS51194">
    <property type="entry name" value="HELICASE_CTER"/>
    <property type="match status" value="1"/>
</dbReference>
<dbReference type="Pfam" id="PF00271">
    <property type="entry name" value="Helicase_C"/>
    <property type="match status" value="1"/>
</dbReference>
<dbReference type="InterPro" id="IPR011545">
    <property type="entry name" value="DEAD/DEAH_box_helicase_dom"/>
</dbReference>
<dbReference type="InterPro" id="IPR001650">
    <property type="entry name" value="Helicase_C-like"/>
</dbReference>
<evidence type="ECO:0000256" key="5">
    <source>
        <dbReference type="ARBA" id="ARBA00022806"/>
    </source>
</evidence>
<feature type="domain" description="Helicase ATP-binding" evidence="10">
    <location>
        <begin position="259"/>
        <end position="432"/>
    </location>
</feature>
<dbReference type="Pfam" id="PF20470">
    <property type="entry name" value="HTH_61"/>
    <property type="match status" value="1"/>
</dbReference>
<dbReference type="CDD" id="cd18026">
    <property type="entry name" value="DEXHc_POLQ-like"/>
    <property type="match status" value="1"/>
</dbReference>
<keyword evidence="8" id="KW-0539">Nucleus</keyword>
<dbReference type="AlphaFoldDB" id="A0AAE1AZT3"/>
<dbReference type="InterPro" id="IPR050474">
    <property type="entry name" value="Hel308_SKI2-like"/>
</dbReference>
<keyword evidence="13" id="KW-1185">Reference proteome</keyword>
<evidence type="ECO:0000256" key="9">
    <source>
        <dbReference type="ARBA" id="ARBA00048988"/>
    </source>
</evidence>
<keyword evidence="3" id="KW-0227">DNA damage</keyword>
<dbReference type="GO" id="GO:0043138">
    <property type="term" value="F:3'-5' DNA helicase activity"/>
    <property type="evidence" value="ECO:0007669"/>
    <property type="project" value="UniProtKB-EC"/>
</dbReference>
<dbReference type="Proteomes" id="UP001283361">
    <property type="component" value="Unassembled WGS sequence"/>
</dbReference>
<dbReference type="CDD" id="cd18795">
    <property type="entry name" value="SF2_C_Ski2"/>
    <property type="match status" value="1"/>
</dbReference>
<evidence type="ECO:0000256" key="1">
    <source>
        <dbReference type="ARBA" id="ARBA00004123"/>
    </source>
</evidence>
<accession>A0AAE1AZT3</accession>
<dbReference type="PROSITE" id="PS51192">
    <property type="entry name" value="HELICASE_ATP_BIND_1"/>
    <property type="match status" value="1"/>
</dbReference>
<evidence type="ECO:0000259" key="11">
    <source>
        <dbReference type="PROSITE" id="PS51194"/>
    </source>
</evidence>
<evidence type="ECO:0008006" key="14">
    <source>
        <dbReference type="Google" id="ProtNLM"/>
    </source>
</evidence>
<name>A0AAE1AZT3_9GAST</name>
<sequence>MYVSTHADLILVSYLFQTHSGDAYFNFSTLDESDLALAALEDVDFVPQETKPPVANGESVKYFLGVTKPTFDDEDPSDHCLKEAYGDGSNFNNSFSEIFFRSVNGDKQNPQPSNTPPFNPLLVEDSFNYTGVKDIQFQSIEGESKEISIQAETLIASTPRKNENGNQTEPSVNCNYLKGRLKRRLQTNVGVTPVHRKMEDNIRREAIALAQLEASQIRREGSSFDIGPFYGLPLKVQHLLEATRGISKLYEWQEECLQLEALKAKKNLIYSLPTSGGKTLVAEILIMQQLLCHKRDALFVLPFVSIVQEKVRAITEFATQLGFIVEEYAGSKGRFPPTRRREKKSLYIATIEKAHSLVNSLIETDRISALGLIVVDELHMVGEGGSRGSNLEALLLKIVTLRIGTQIVGMSATLNNIAELQQFLHADVYTNSFRPVALKEFVKVEDNIFKVSYQELLAEDQLQHEKFVTYPYSSEFLKQDPDHLLALVMEVIPEKSCLVFCSSKKNCENVALMLSKLMGKQFRHMTNVNRTRKRGLLQELDQDGEGNICPVLQHTVLFGIAYHHSGLTMDERRVIEEAYSDGTLCLLTCTSTLAAGVNLPAKRVILRSPYVGMSLIKHSQYKQMVGRAGRAGIDSSGESYLIVKAQDRIKVKEMLSGPKDLCHSSLMFDSGKGVKSLLLSAIGLKIVPSIQAAFSLMSQSLLSIQATKLGVDVKAITNQTIQYLIEQGLVTHSNSYELSVTAIGQATFKGPVDHTYSGQLYRDLKASESSLNLSTYLHLLYLVTPYDTALEIKPSWDIYFKKFCSLSETEAKVATAIGVPEHYLGLKAGGLSSRKVCIAVLALE</sequence>
<dbReference type="GO" id="GO:0006281">
    <property type="term" value="P:DNA repair"/>
    <property type="evidence" value="ECO:0007669"/>
    <property type="project" value="UniProtKB-KW"/>
</dbReference>
<dbReference type="Pfam" id="PF00270">
    <property type="entry name" value="DEAD"/>
    <property type="match status" value="1"/>
</dbReference>
<dbReference type="Gene3D" id="3.40.50.300">
    <property type="entry name" value="P-loop containing nucleotide triphosphate hydrolases"/>
    <property type="match status" value="2"/>
</dbReference>
<evidence type="ECO:0000313" key="12">
    <source>
        <dbReference type="EMBL" id="KAK3796226.1"/>
    </source>
</evidence>
<reference evidence="12" key="1">
    <citation type="journal article" date="2023" name="G3 (Bethesda)">
        <title>A reference genome for the long-term kleptoplast-retaining sea slug Elysia crispata morphotype clarki.</title>
        <authorList>
            <person name="Eastman K.E."/>
            <person name="Pendleton A.L."/>
            <person name="Shaikh M.A."/>
            <person name="Suttiyut T."/>
            <person name="Ogas R."/>
            <person name="Tomko P."/>
            <person name="Gavelis G."/>
            <person name="Widhalm J.R."/>
            <person name="Wisecaver J.H."/>
        </authorList>
    </citation>
    <scope>NUCLEOTIDE SEQUENCE</scope>
    <source>
        <strain evidence="12">ECLA1</strain>
    </source>
</reference>
<keyword evidence="2" id="KW-0547">Nucleotide-binding</keyword>
<dbReference type="GO" id="GO:0005524">
    <property type="term" value="F:ATP binding"/>
    <property type="evidence" value="ECO:0007669"/>
    <property type="project" value="UniProtKB-KW"/>
</dbReference>
<comment type="caution">
    <text evidence="12">The sequence shown here is derived from an EMBL/GenBank/DDBJ whole genome shotgun (WGS) entry which is preliminary data.</text>
</comment>
<evidence type="ECO:0000313" key="13">
    <source>
        <dbReference type="Proteomes" id="UP001283361"/>
    </source>
</evidence>
<dbReference type="EMBL" id="JAWDGP010000900">
    <property type="protein sequence ID" value="KAK3796226.1"/>
    <property type="molecule type" value="Genomic_DNA"/>
</dbReference>